<feature type="domain" description="EGF-like" evidence="4">
    <location>
        <begin position="200"/>
        <end position="239"/>
    </location>
</feature>
<evidence type="ECO:0000313" key="6">
    <source>
        <dbReference type="RefSeq" id="XP_042560355.1"/>
    </source>
</evidence>
<name>A0A8M1KCY6_CLUHA</name>
<keyword evidence="2" id="KW-0812">Transmembrane</keyword>
<protein>
    <submittedName>
        <fullName evidence="6">Proprotein convertase subtilisin/kexin type 5-like</fullName>
    </submittedName>
</protein>
<dbReference type="CDD" id="cd00064">
    <property type="entry name" value="FU"/>
    <property type="match status" value="6"/>
</dbReference>
<dbReference type="GeneID" id="122129498"/>
<feature type="domain" description="EGF-like" evidence="4">
    <location>
        <begin position="439"/>
        <end position="468"/>
    </location>
</feature>
<dbReference type="SMART" id="SM00261">
    <property type="entry name" value="FU"/>
    <property type="match status" value="15"/>
</dbReference>
<accession>A0A8M1KCY6</accession>
<organism evidence="5 6">
    <name type="scientific">Clupea harengus</name>
    <name type="common">Atlantic herring</name>
    <dbReference type="NCBI Taxonomy" id="7950"/>
    <lineage>
        <taxon>Eukaryota</taxon>
        <taxon>Metazoa</taxon>
        <taxon>Chordata</taxon>
        <taxon>Craniata</taxon>
        <taxon>Vertebrata</taxon>
        <taxon>Euteleostomi</taxon>
        <taxon>Actinopterygii</taxon>
        <taxon>Neopterygii</taxon>
        <taxon>Teleostei</taxon>
        <taxon>Clupei</taxon>
        <taxon>Clupeiformes</taxon>
        <taxon>Clupeoidei</taxon>
        <taxon>Clupeidae</taxon>
        <taxon>Clupea</taxon>
    </lineage>
</organism>
<evidence type="ECO:0000259" key="4">
    <source>
        <dbReference type="SMART" id="SM00181"/>
    </source>
</evidence>
<feature type="transmembrane region" description="Helical" evidence="2">
    <location>
        <begin position="831"/>
        <end position="851"/>
    </location>
</feature>
<feature type="region of interest" description="Disordered" evidence="1">
    <location>
        <begin position="870"/>
        <end position="892"/>
    </location>
</feature>
<feature type="domain" description="EGF-like" evidence="4">
    <location>
        <begin position="596"/>
        <end position="637"/>
    </location>
</feature>
<evidence type="ECO:0000313" key="5">
    <source>
        <dbReference type="Proteomes" id="UP000515152"/>
    </source>
</evidence>
<dbReference type="RefSeq" id="XP_042560355.1">
    <property type="nucleotide sequence ID" value="XM_042704421.1"/>
</dbReference>
<dbReference type="KEGG" id="char:122129498"/>
<gene>
    <name evidence="6" type="primary">LOC122129498</name>
</gene>
<reference evidence="6" key="1">
    <citation type="submission" date="2025-08" db="UniProtKB">
        <authorList>
            <consortium name="RefSeq"/>
        </authorList>
    </citation>
    <scope>IDENTIFICATION</scope>
</reference>
<feature type="compositionally biased region" description="Acidic residues" evidence="1">
    <location>
        <begin position="922"/>
        <end position="931"/>
    </location>
</feature>
<feature type="domain" description="EGF-like" evidence="4">
    <location>
        <begin position="523"/>
        <end position="556"/>
    </location>
</feature>
<dbReference type="AlphaFoldDB" id="A0A8M1KCY6"/>
<proteinExistence type="predicted"/>
<evidence type="ECO:0000256" key="3">
    <source>
        <dbReference type="SAM" id="SignalP"/>
    </source>
</evidence>
<dbReference type="Proteomes" id="UP000515152">
    <property type="component" value="Unplaced"/>
</dbReference>
<feature type="domain" description="EGF-like" evidence="4">
    <location>
        <begin position="340"/>
        <end position="390"/>
    </location>
</feature>
<feature type="domain" description="EGF-like" evidence="4">
    <location>
        <begin position="287"/>
        <end position="322"/>
    </location>
</feature>
<keyword evidence="2" id="KW-0472">Membrane</keyword>
<dbReference type="PANTHER" id="PTHR15332">
    <property type="entry name" value="PROPROTEIN CONVERTASE SUBTILISIN_KEXIN TYPE 5-LIKE"/>
    <property type="match status" value="1"/>
</dbReference>
<dbReference type="InterPro" id="IPR000742">
    <property type="entry name" value="EGF"/>
</dbReference>
<sequence length="938" mass="102243">MKTSFMPLIFLCCVGYIQTYVSKPSAQPCPSGQFALKNQCVLCHPTCSECAGHELFECTSCGVDEEGLERFLHQGHCRPHCPRTTYPDRARYACLPCMVNCELCADARICAKCREGYRLFSGLCQVALCRVGQVEDPETGECVDCETGCKSCSPDDPELCNSCTDGYFLYRYQCRRHCPQRTYEDGVRGVCQSCPSQCTDCHSSTLCLACQPGHFLNGFDCVKECPDGTFGDGSGWRCQSCHSSCQTCHGSHMRDCDLCPSGNLPVYGQCPVLTCMQGQYFDGMDSECHYCDVTCKTCFGPKALDCSSCLTGSILDQEGACVEHCIPGSFANPLTQLCEECSPNCETCEGASDRCGSCKSGPYKLFLHQGRCWSNCPDGFFEAAEEGTCDSCERPCRTCDASRSQCLSCAEGHFLESGQCRVNCSLDRSYAASDGTCRRCAPHCDTCTDDKTCSKCSFLYLLLNGVCQASCPEGYFEDLDEGHCVPCHPSCATCSGPLADDCETCATPTRSCISVPYRNDLAECHRTCALCSGPEPNQCSQCSKGLALDPNTMMCGVTGDSNCPPRTFLHTNRFTCQACHRQCQSCEGAGPADCLTCALPRHLYKDCTSCSRGYLRLLHLCVSHCPTGFYAEGDSCEKCHSSCEQCSGPEPESCQACPPPLLELHGTRLCVERCPQRFYEMGQRCVQCHTSCQSCTDSTPQSCVTCDWGSILQKGVCYPRCEESRYLSQSEVCEPCDGSCRHCSSAGPRSCLTCHPGFALHATDSRCVRCCSPAPEPQHEQEEEEEEEEEEDCCVCDPGTALCVEAPTVDQRGQGVAPGPESSPAHSTAHATLPAALCVALLVALAVFGLVQARARKRLCWGRNYERLSGTAGGRPDHRNMPHGVAEPEDSGDEVDVVYTSRDGSVYRRYSFIYGPDGQEKEAEEGEEVDESTQLNRT</sequence>
<feature type="domain" description="EGF-like" evidence="4">
    <location>
        <begin position="96"/>
        <end position="125"/>
    </location>
</feature>
<dbReference type="PANTHER" id="PTHR15332:SF175">
    <property type="entry name" value="PROPROTEIN CONVERTASE SUBTILISIN_KEXIN TYPE 5-LIKE"/>
    <property type="match status" value="1"/>
</dbReference>
<keyword evidence="3" id="KW-0732">Signal</keyword>
<dbReference type="SMART" id="SM00181">
    <property type="entry name" value="EGF"/>
    <property type="match status" value="9"/>
</dbReference>
<feature type="domain" description="EGF-like" evidence="4">
    <location>
        <begin position="735"/>
        <end position="768"/>
    </location>
</feature>
<feature type="chain" id="PRO_5035444229" evidence="3">
    <location>
        <begin position="20"/>
        <end position="938"/>
    </location>
</feature>
<keyword evidence="5" id="KW-1185">Reference proteome</keyword>
<evidence type="ECO:0000256" key="2">
    <source>
        <dbReference type="SAM" id="Phobius"/>
    </source>
</evidence>
<feature type="region of interest" description="Disordered" evidence="1">
    <location>
        <begin position="917"/>
        <end position="938"/>
    </location>
</feature>
<keyword evidence="2" id="KW-1133">Transmembrane helix</keyword>
<dbReference type="OrthoDB" id="300641at2759"/>
<feature type="domain" description="EGF-like" evidence="4">
    <location>
        <begin position="391"/>
        <end position="421"/>
    </location>
</feature>
<feature type="signal peptide" evidence="3">
    <location>
        <begin position="1"/>
        <end position="19"/>
    </location>
</feature>
<dbReference type="InterPro" id="IPR006212">
    <property type="entry name" value="Furin_repeat"/>
</dbReference>
<evidence type="ECO:0000256" key="1">
    <source>
        <dbReference type="SAM" id="MobiDB-lite"/>
    </source>
</evidence>